<organism evidence="2">
    <name type="scientific">hydrothermal vent metagenome</name>
    <dbReference type="NCBI Taxonomy" id="652676"/>
    <lineage>
        <taxon>unclassified sequences</taxon>
        <taxon>metagenomes</taxon>
        <taxon>ecological metagenomes</taxon>
    </lineage>
</organism>
<dbReference type="GO" id="GO:0032259">
    <property type="term" value="P:methylation"/>
    <property type="evidence" value="ECO:0007669"/>
    <property type="project" value="UniProtKB-KW"/>
</dbReference>
<feature type="domain" description="Methyltransferase" evidence="1">
    <location>
        <begin position="39"/>
        <end position="147"/>
    </location>
</feature>
<dbReference type="PANTHER" id="PTHR12843">
    <property type="entry name" value="PROTEIN-LYSINE N-METHYLTRANSFERASE METTL10"/>
    <property type="match status" value="1"/>
</dbReference>
<sequence>MTDTLTHWDKVYRSKNHTKVSWYQDHATISFDWILECTNKDDSIIDVGSGVSILADNLLDEGYSNISLLELSPTAIQATEDRLADQSDKVSFYNENILDFETDTQYDLWHDRAVFHFLTDEKEREIYIKKLNQYLKSKGFFVLATFAPTGPKQCSDLNIVQYDTDKIVPLLGNNFTLIKTTSETHPHPNGSTQDFNYFLFQKH</sequence>
<evidence type="ECO:0000313" key="2">
    <source>
        <dbReference type="EMBL" id="SFV76234.1"/>
    </source>
</evidence>
<dbReference type="Gene3D" id="3.40.50.150">
    <property type="entry name" value="Vaccinia Virus protein VP39"/>
    <property type="match status" value="1"/>
</dbReference>
<dbReference type="CDD" id="cd02440">
    <property type="entry name" value="AdoMet_MTases"/>
    <property type="match status" value="1"/>
</dbReference>
<dbReference type="SUPFAM" id="SSF53335">
    <property type="entry name" value="S-adenosyl-L-methionine-dependent methyltransferases"/>
    <property type="match status" value="1"/>
</dbReference>
<dbReference type="GO" id="GO:0008168">
    <property type="term" value="F:methyltransferase activity"/>
    <property type="evidence" value="ECO:0007669"/>
    <property type="project" value="UniProtKB-KW"/>
</dbReference>
<reference evidence="2" key="1">
    <citation type="submission" date="2016-10" db="EMBL/GenBank/DDBJ databases">
        <authorList>
            <person name="de Groot N.N."/>
        </authorList>
    </citation>
    <scope>NUCLEOTIDE SEQUENCE</scope>
</reference>
<dbReference type="PANTHER" id="PTHR12843:SF5">
    <property type="entry name" value="EEF1A LYSINE METHYLTRANSFERASE 2"/>
    <property type="match status" value="1"/>
</dbReference>
<dbReference type="Pfam" id="PF13847">
    <property type="entry name" value="Methyltransf_31"/>
    <property type="match status" value="1"/>
</dbReference>
<keyword evidence="2" id="KW-0489">Methyltransferase</keyword>
<name>A0A1W1D6K4_9ZZZZ</name>
<dbReference type="InterPro" id="IPR029063">
    <property type="entry name" value="SAM-dependent_MTases_sf"/>
</dbReference>
<dbReference type="InterPro" id="IPR025714">
    <property type="entry name" value="Methyltranfer_dom"/>
</dbReference>
<keyword evidence="2" id="KW-0808">Transferase</keyword>
<gene>
    <name evidence="2" type="ORF">MNB_SUP05-10-135</name>
</gene>
<evidence type="ECO:0000259" key="1">
    <source>
        <dbReference type="Pfam" id="PF13847"/>
    </source>
</evidence>
<dbReference type="EMBL" id="FPHQ01000082">
    <property type="protein sequence ID" value="SFV76234.1"/>
    <property type="molecule type" value="Genomic_DNA"/>
</dbReference>
<dbReference type="AlphaFoldDB" id="A0A1W1D6K4"/>
<accession>A0A1W1D6K4</accession>
<protein>
    <submittedName>
        <fullName evidence="2">SAM-dependent methyltransferases</fullName>
    </submittedName>
</protein>
<proteinExistence type="predicted"/>